<protein>
    <recommendedName>
        <fullName evidence="1">LRRK2 ARM repeat domain-containing protein</fullName>
    </recommendedName>
</protein>
<dbReference type="SUPFAM" id="SSF48371">
    <property type="entry name" value="ARM repeat"/>
    <property type="match status" value="1"/>
</dbReference>
<dbReference type="InterPro" id="IPR056597">
    <property type="entry name" value="ARM_LRRK2"/>
</dbReference>
<sequence>MAKRPSTDYPPFEEAEAKRQAVLQAPTGDSQPLTSFLSTIQEAIFDGHDNLEAILKDFLTEQQRQGLYDITCEKTIQALAYGLEVTTTKAVLTEFLMVLAALTQNSEGVQFALASACEHTTLKVLQSHATHGDLQAAGLSVLVNLISDDEKGVDALLAAGAVKVVLRTLQQLPHLENVQALGLRLVRNLTEIDEVCSEVVADGGVSIALRGMKQFPDSKELQECACTLCANLAIGDELGSAQSLLLTGGALDLVTVALQTFTDHLGIQGLNMRNISLLCAWVLKGGFKCGEYDLAEEHAFSGLHWYW</sequence>
<dbReference type="AlphaFoldDB" id="A0AAE0F9A5"/>
<dbReference type="EMBL" id="LGRX02022577">
    <property type="protein sequence ID" value="KAK3255459.1"/>
    <property type="molecule type" value="Genomic_DNA"/>
</dbReference>
<comment type="caution">
    <text evidence="2">The sequence shown here is derived from an EMBL/GenBank/DDBJ whole genome shotgun (WGS) entry which is preliminary data.</text>
</comment>
<proteinExistence type="predicted"/>
<keyword evidence="3" id="KW-1185">Reference proteome</keyword>
<evidence type="ECO:0000313" key="2">
    <source>
        <dbReference type="EMBL" id="KAK3255459.1"/>
    </source>
</evidence>
<dbReference type="Proteomes" id="UP001190700">
    <property type="component" value="Unassembled WGS sequence"/>
</dbReference>
<gene>
    <name evidence="2" type="ORF">CYMTET_35357</name>
</gene>
<feature type="domain" description="LRRK2 ARM repeat" evidence="1">
    <location>
        <begin position="120"/>
        <end position="200"/>
    </location>
</feature>
<dbReference type="InterPro" id="IPR016024">
    <property type="entry name" value="ARM-type_fold"/>
</dbReference>
<accession>A0AAE0F9A5</accession>
<dbReference type="Pfam" id="PF23744">
    <property type="entry name" value="ARM_LRRK2"/>
    <property type="match status" value="1"/>
</dbReference>
<dbReference type="InterPro" id="IPR011989">
    <property type="entry name" value="ARM-like"/>
</dbReference>
<organism evidence="2 3">
    <name type="scientific">Cymbomonas tetramitiformis</name>
    <dbReference type="NCBI Taxonomy" id="36881"/>
    <lineage>
        <taxon>Eukaryota</taxon>
        <taxon>Viridiplantae</taxon>
        <taxon>Chlorophyta</taxon>
        <taxon>Pyramimonadophyceae</taxon>
        <taxon>Pyramimonadales</taxon>
        <taxon>Pyramimonadaceae</taxon>
        <taxon>Cymbomonas</taxon>
    </lineage>
</organism>
<dbReference type="Gene3D" id="1.25.10.10">
    <property type="entry name" value="Leucine-rich Repeat Variant"/>
    <property type="match status" value="1"/>
</dbReference>
<evidence type="ECO:0000313" key="3">
    <source>
        <dbReference type="Proteomes" id="UP001190700"/>
    </source>
</evidence>
<name>A0AAE0F9A5_9CHLO</name>
<reference evidence="2 3" key="1">
    <citation type="journal article" date="2015" name="Genome Biol. Evol.">
        <title>Comparative Genomics of a Bacterivorous Green Alga Reveals Evolutionary Causalities and Consequences of Phago-Mixotrophic Mode of Nutrition.</title>
        <authorList>
            <person name="Burns J.A."/>
            <person name="Paasch A."/>
            <person name="Narechania A."/>
            <person name="Kim E."/>
        </authorList>
    </citation>
    <scope>NUCLEOTIDE SEQUENCE [LARGE SCALE GENOMIC DNA]</scope>
    <source>
        <strain evidence="2 3">PLY_AMNH</strain>
    </source>
</reference>
<evidence type="ECO:0000259" key="1">
    <source>
        <dbReference type="Pfam" id="PF23744"/>
    </source>
</evidence>